<organism evidence="1 2">
    <name type="scientific">Citrobacter portucalensis</name>
    <dbReference type="NCBI Taxonomy" id="1639133"/>
    <lineage>
        <taxon>Bacteria</taxon>
        <taxon>Pseudomonadati</taxon>
        <taxon>Pseudomonadota</taxon>
        <taxon>Gammaproteobacteria</taxon>
        <taxon>Enterobacterales</taxon>
        <taxon>Enterobacteriaceae</taxon>
        <taxon>Citrobacter</taxon>
        <taxon>Citrobacter freundii complex</taxon>
    </lineage>
</organism>
<name>A0AAP6FP03_9ENTR</name>
<reference evidence="1" key="1">
    <citation type="journal article" date="2023" name="Antimicrob Resist Infect Control">
        <title>Sanitary installations and wastewater plumbing as reservoir for the long-term circulation and transmission of carbapenemase producing Citrobacter freundii clones in a hospital setting.</title>
        <authorList>
            <person name="Hamerlinck H."/>
            <person name="Aerssens A."/>
            <person name="Boelens J."/>
            <person name="Dehaene A."/>
            <person name="McMahon M."/>
            <person name="Messiaen A.S."/>
            <person name="Vandendriessche S."/>
            <person name="Velghe A."/>
            <person name="Leroux-Roels I."/>
            <person name="Verhasselt B."/>
        </authorList>
    </citation>
    <scope>NUCLEOTIDE SEQUENCE</scope>
    <source>
        <strain evidence="1">UZG-GERCF-220920-Env23</strain>
    </source>
</reference>
<protein>
    <submittedName>
        <fullName evidence="1">Uncharacterized protein</fullName>
    </submittedName>
</protein>
<accession>A0AAP6FP03</accession>
<proteinExistence type="predicted"/>
<dbReference type="AlphaFoldDB" id="A0AAP6FP03"/>
<comment type="caution">
    <text evidence="1">The sequence shown here is derived from an EMBL/GenBank/DDBJ whole genome shotgun (WGS) entry which is preliminary data.</text>
</comment>
<dbReference type="Proteomes" id="UP001169985">
    <property type="component" value="Unassembled WGS sequence"/>
</dbReference>
<reference evidence="1" key="2">
    <citation type="submission" date="2023-01" db="EMBL/GenBank/DDBJ databases">
        <authorList>
            <person name="Hamerlinck H."/>
            <person name="Aerssens A."/>
            <person name="Boelens J."/>
            <person name="Messiaen A.-S."/>
            <person name="Vandendriessche S."/>
            <person name="Velghe A."/>
            <person name="Verhasselt B."/>
            <person name="Leroux-Roels I."/>
        </authorList>
    </citation>
    <scope>NUCLEOTIDE SEQUENCE</scope>
    <source>
        <strain evidence="1">UZG-GERCF-220920-Env23</strain>
    </source>
</reference>
<evidence type="ECO:0000313" key="1">
    <source>
        <dbReference type="EMBL" id="MDN4371137.1"/>
    </source>
</evidence>
<gene>
    <name evidence="1" type="ORF">PEY55_23060</name>
</gene>
<sequence length="124" mass="13768">MESITGGSSHITGFNFCSHILNGRKFSTLNDAEIKQLTSLRNEGRKDGFVVRIQPVDVTPELQLERYLASSWESEIEIYKRVPSIVVICKISGLSALAGSGNKMFLNMDYLSCGTETDDQDCQD</sequence>
<dbReference type="EMBL" id="JAQIHS010000038">
    <property type="protein sequence ID" value="MDN4371137.1"/>
    <property type="molecule type" value="Genomic_DNA"/>
</dbReference>
<dbReference type="RefSeq" id="WP_223226822.1">
    <property type="nucleotide sequence ID" value="NZ_CADCYR010000013.1"/>
</dbReference>
<evidence type="ECO:0000313" key="2">
    <source>
        <dbReference type="Proteomes" id="UP001169985"/>
    </source>
</evidence>